<evidence type="ECO:0000313" key="2">
    <source>
        <dbReference type="Proteomes" id="UP000789702"/>
    </source>
</evidence>
<name>A0ACA9PAB9_9GLOM</name>
<comment type="caution">
    <text evidence="1">The sequence shown here is derived from an EMBL/GenBank/DDBJ whole genome shotgun (WGS) entry which is preliminary data.</text>
</comment>
<organism evidence="1 2">
    <name type="scientific">Dentiscutata heterogama</name>
    <dbReference type="NCBI Taxonomy" id="1316150"/>
    <lineage>
        <taxon>Eukaryota</taxon>
        <taxon>Fungi</taxon>
        <taxon>Fungi incertae sedis</taxon>
        <taxon>Mucoromycota</taxon>
        <taxon>Glomeromycotina</taxon>
        <taxon>Glomeromycetes</taxon>
        <taxon>Diversisporales</taxon>
        <taxon>Gigasporaceae</taxon>
        <taxon>Dentiscutata</taxon>
    </lineage>
</organism>
<evidence type="ECO:0000313" key="1">
    <source>
        <dbReference type="EMBL" id="CAG8698980.1"/>
    </source>
</evidence>
<sequence length="92" mass="10801">YTERLEKENFKPYKKTSHNNSPLGRSQGKKKEFVKNTSRNSSISRSRSISQKALSYIEADQKTSNHDNVLEEILRRLHNIEEKQGTYVPYRS</sequence>
<protein>
    <submittedName>
        <fullName evidence="1">4448_t:CDS:1</fullName>
    </submittedName>
</protein>
<feature type="non-terminal residue" evidence="1">
    <location>
        <position position="1"/>
    </location>
</feature>
<dbReference type="EMBL" id="CAJVPU010026185">
    <property type="protein sequence ID" value="CAG8698980.1"/>
    <property type="molecule type" value="Genomic_DNA"/>
</dbReference>
<keyword evidence="2" id="KW-1185">Reference proteome</keyword>
<reference evidence="1" key="1">
    <citation type="submission" date="2021-06" db="EMBL/GenBank/DDBJ databases">
        <authorList>
            <person name="Kallberg Y."/>
            <person name="Tangrot J."/>
            <person name="Rosling A."/>
        </authorList>
    </citation>
    <scope>NUCLEOTIDE SEQUENCE</scope>
    <source>
        <strain evidence="1">IL203A</strain>
    </source>
</reference>
<accession>A0ACA9PAB9</accession>
<dbReference type="Proteomes" id="UP000789702">
    <property type="component" value="Unassembled WGS sequence"/>
</dbReference>
<proteinExistence type="predicted"/>
<gene>
    <name evidence="1" type="ORF">DHETER_LOCUS11659</name>
</gene>